<evidence type="ECO:0000313" key="18">
    <source>
        <dbReference type="Proteomes" id="UP000516314"/>
    </source>
</evidence>
<keyword evidence="10 15" id="KW-1133">Transmembrane helix</keyword>
<feature type="compositionally biased region" description="Acidic residues" evidence="14">
    <location>
        <begin position="927"/>
        <end position="936"/>
    </location>
</feature>
<keyword evidence="13" id="KW-0175">Coiled coil</keyword>
<name>A0A7G2FKR7_ARATH</name>
<evidence type="ECO:0000256" key="5">
    <source>
        <dbReference type="ARBA" id="ARBA00022448"/>
    </source>
</evidence>
<accession>A0A7G2FKR7</accession>
<proteinExistence type="inferred from homology"/>
<evidence type="ECO:0000256" key="15">
    <source>
        <dbReference type="SAM" id="Phobius"/>
    </source>
</evidence>
<dbReference type="GO" id="GO:0009011">
    <property type="term" value="F:alpha-1,4-glucan glucosyltransferase (ADP-glucose donor) activity"/>
    <property type="evidence" value="ECO:0007669"/>
    <property type="project" value="UniProtKB-EC"/>
</dbReference>
<feature type="transmembrane region" description="Helical" evidence="15">
    <location>
        <begin position="896"/>
        <end position="917"/>
    </location>
</feature>
<keyword evidence="7" id="KW-0808">Transferase</keyword>
<evidence type="ECO:0000256" key="6">
    <source>
        <dbReference type="ARBA" id="ARBA00022676"/>
    </source>
</evidence>
<evidence type="ECO:0000256" key="12">
    <source>
        <dbReference type="ARBA" id="ARBA00024338"/>
    </source>
</evidence>
<dbReference type="UniPathway" id="UPA00152"/>
<dbReference type="Pfam" id="PF08323">
    <property type="entry name" value="Glyco_transf_5"/>
    <property type="match status" value="1"/>
</dbReference>
<dbReference type="PROSITE" id="PS50850">
    <property type="entry name" value="MFS"/>
    <property type="match status" value="1"/>
</dbReference>
<evidence type="ECO:0000256" key="3">
    <source>
        <dbReference type="ARBA" id="ARBA00004727"/>
    </source>
</evidence>
<feature type="transmembrane region" description="Helical" evidence="15">
    <location>
        <begin position="803"/>
        <end position="823"/>
    </location>
</feature>
<keyword evidence="6" id="KW-0328">Glycosyltransferase</keyword>
<dbReference type="PANTHER" id="PTHR46083:SF3">
    <property type="entry name" value="UDP-GLYCOSYLTRANSFERASE SUPERFAMILY PROTEIN"/>
    <property type="match status" value="1"/>
</dbReference>
<dbReference type="PANTHER" id="PTHR46083">
    <property type="match status" value="1"/>
</dbReference>
<reference evidence="17 18" key="1">
    <citation type="submission" date="2020-09" db="EMBL/GenBank/DDBJ databases">
        <authorList>
            <person name="Ashkenazy H."/>
        </authorList>
    </citation>
    <scope>NUCLEOTIDE SEQUENCE [LARGE SCALE GENOMIC DNA]</scope>
    <source>
        <strain evidence="18">cv. Cdm-0</strain>
    </source>
</reference>
<dbReference type="Gene3D" id="3.40.50.2000">
    <property type="entry name" value="Glycogen Phosphorylase B"/>
    <property type="match status" value="1"/>
</dbReference>
<dbReference type="Pfam" id="PF07690">
    <property type="entry name" value="MFS_1"/>
    <property type="match status" value="1"/>
</dbReference>
<evidence type="ECO:0000256" key="4">
    <source>
        <dbReference type="ARBA" id="ARBA00012588"/>
    </source>
</evidence>
<evidence type="ECO:0000256" key="7">
    <source>
        <dbReference type="ARBA" id="ARBA00022679"/>
    </source>
</evidence>
<evidence type="ECO:0000256" key="8">
    <source>
        <dbReference type="ARBA" id="ARBA00022692"/>
    </source>
</evidence>
<dbReference type="AlphaFoldDB" id="A0A7G2FKR7"/>
<dbReference type="GO" id="GO:0019252">
    <property type="term" value="P:starch biosynthetic process"/>
    <property type="evidence" value="ECO:0007669"/>
    <property type="project" value="UniProtKB-UniPathway"/>
</dbReference>
<comment type="pathway">
    <text evidence="3">Glycan biosynthesis; starch biosynthesis.</text>
</comment>
<dbReference type="GO" id="GO:0022857">
    <property type="term" value="F:transmembrane transporter activity"/>
    <property type="evidence" value="ECO:0007669"/>
    <property type="project" value="InterPro"/>
</dbReference>
<keyword evidence="9" id="KW-0750">Starch biosynthesis</keyword>
<dbReference type="SUPFAM" id="SSF103473">
    <property type="entry name" value="MFS general substrate transporter"/>
    <property type="match status" value="1"/>
</dbReference>
<feature type="transmembrane region" description="Helical" evidence="15">
    <location>
        <begin position="565"/>
        <end position="586"/>
    </location>
</feature>
<feature type="domain" description="Major facilitator superfamily (MFS) profile" evidence="16">
    <location>
        <begin position="484"/>
        <end position="920"/>
    </location>
</feature>
<evidence type="ECO:0000256" key="2">
    <source>
        <dbReference type="ARBA" id="ARBA00004141"/>
    </source>
</evidence>
<dbReference type="Gene3D" id="1.20.1250.20">
    <property type="entry name" value="MFS general substrate transporter like domains"/>
    <property type="match status" value="1"/>
</dbReference>
<feature type="transmembrane region" description="Helical" evidence="15">
    <location>
        <begin position="655"/>
        <end position="674"/>
    </location>
</feature>
<protein>
    <recommendedName>
        <fullName evidence="4">starch synthase</fullName>
        <ecNumber evidence="4">2.4.1.21</ecNumber>
    </recommendedName>
</protein>
<keyword evidence="5" id="KW-0813">Transport</keyword>
<keyword evidence="11 15" id="KW-0472">Membrane</keyword>
<evidence type="ECO:0000256" key="1">
    <source>
        <dbReference type="ARBA" id="ARBA00001478"/>
    </source>
</evidence>
<evidence type="ECO:0000256" key="11">
    <source>
        <dbReference type="ARBA" id="ARBA00023136"/>
    </source>
</evidence>
<dbReference type="InterPro" id="IPR036259">
    <property type="entry name" value="MFS_trans_sf"/>
</dbReference>
<dbReference type="SUPFAM" id="SSF53756">
    <property type="entry name" value="UDP-Glycosyltransferase/glycogen phosphorylase"/>
    <property type="match status" value="1"/>
</dbReference>
<feature type="transmembrane region" description="Helical" evidence="15">
    <location>
        <begin position="592"/>
        <end position="612"/>
    </location>
</feature>
<keyword evidence="8 15" id="KW-0812">Transmembrane</keyword>
<comment type="similarity">
    <text evidence="12">Belongs to the major facilitator superfamily. Spinster (TC 2.A.1.49) family.</text>
</comment>
<feature type="region of interest" description="Disordered" evidence="14">
    <location>
        <begin position="927"/>
        <end position="947"/>
    </location>
</feature>
<feature type="transmembrane region" description="Helical" evidence="15">
    <location>
        <begin position="539"/>
        <end position="558"/>
    </location>
</feature>
<feature type="transmembrane region" description="Helical" evidence="15">
    <location>
        <begin position="829"/>
        <end position="855"/>
    </location>
</feature>
<sequence>MQATANLPTIWNLSLRGSSSKVHIVNPRHRKSHALHCLRSEGHEEFDNSQKSLGQSSITKEAKHKDIWNLFREAQKNIMILNKQRLAAVDELEQLKKDKEELLERINQLEAESQIVIKKDKSSLFWELLLRIDSMVINGLVNIEEASSMRKLVKEHEANISVFPLDVLQQGDAEILAELRRFTNKGKRNGLHVIHICTEMAPLVSVGPLASYITGLSCALQEEGYMVEVILPKYSTLDLDEIEGLREIEADAYSYFDGQLHANRIWNGVVSGIGVTLIQPVYYSSMFSRDKVYGYQDDFDRFAYFSRASLDYIAKSGKQPDVLHIHNWQTAIVGPLFWDVFVNQGLEGTRILLTCQDFDKGLVPPEKLELCGLDPAELHRLDRLQDNTNPHFVNILKGGVVYSNKVVIMSSSHSSIPGLEPTLAIHKDKLFFAPFGMDNSMEKDLCCDLHRKTEIMTKVGQRDSPAKEEAPPATKKRFLTPGRFVTILCIINLINYVDRGVIASNGVNGSSKVCDAKGVCSAETGIQGEFNLTNFEDGLLSSAFMVGLLVASPIFAGLSKRFNPFKLIGVGLTVWTIAVIGCGFSYNFWMIAVFRMFVGVGEASFISLAAPYIDDSAPVARKNFWLGLFYMCIPAGVALGYVFGGYIGNHLGWRWAFYIEAIAMAVFVILSFCIKPPQQLKGFADKDSKKPSTSIETVAPTDAEASQIKTKTPKSKNLVVLFGKDLKALFSEKVFIVNVLGYITYNFVIGAYSYWGPKAGFGIYKMKNADMIFGGLTIICGIIGTLGGSYVLDRINATLSNTFKLLAASTLLGAAFCFTAFLMKNMYAFIALFAVGEILIFAPQAPVNFVCLHCVRPNLRPLSMASSTVLIHILGDVPSSPLYGKMQDHLKNWRKSTLIITSILFLAAIIWGIGIFMNSVDRSNEVSEDDEVEEDKLESKTENSTLA</sequence>
<dbReference type="InterPro" id="IPR011701">
    <property type="entry name" value="MFS"/>
</dbReference>
<evidence type="ECO:0000256" key="9">
    <source>
        <dbReference type="ARBA" id="ARBA00022922"/>
    </source>
</evidence>
<evidence type="ECO:0000256" key="14">
    <source>
        <dbReference type="SAM" id="MobiDB-lite"/>
    </source>
</evidence>
<dbReference type="EC" id="2.4.1.21" evidence="4"/>
<comment type="subcellular location">
    <subcellularLocation>
        <location evidence="2">Membrane</location>
        <topology evidence="2">Multi-pass membrane protein</topology>
    </subcellularLocation>
</comment>
<evidence type="ECO:0000256" key="10">
    <source>
        <dbReference type="ARBA" id="ARBA00022989"/>
    </source>
</evidence>
<dbReference type="GO" id="GO:0016020">
    <property type="term" value="C:membrane"/>
    <property type="evidence" value="ECO:0007669"/>
    <property type="project" value="UniProtKB-SubCell"/>
</dbReference>
<dbReference type="InterPro" id="IPR020846">
    <property type="entry name" value="MFS_dom"/>
</dbReference>
<dbReference type="InterPro" id="IPR013534">
    <property type="entry name" value="Starch_synth_cat_dom"/>
</dbReference>
<gene>
    <name evidence="17" type="ORF">AT9943_LOCUS23161</name>
</gene>
<comment type="catalytic activity">
    <reaction evidence="1">
        <text>[(1-&gt;4)-alpha-D-glucosyl](n) + ADP-alpha-D-glucose = [(1-&gt;4)-alpha-D-glucosyl](n+1) + ADP + H(+)</text>
        <dbReference type="Rhea" id="RHEA:18189"/>
        <dbReference type="Rhea" id="RHEA-COMP:9584"/>
        <dbReference type="Rhea" id="RHEA-COMP:9587"/>
        <dbReference type="ChEBI" id="CHEBI:15378"/>
        <dbReference type="ChEBI" id="CHEBI:15444"/>
        <dbReference type="ChEBI" id="CHEBI:57498"/>
        <dbReference type="ChEBI" id="CHEBI:456216"/>
        <dbReference type="EC" id="2.4.1.21"/>
    </reaction>
</comment>
<organism evidence="17 18">
    <name type="scientific">Arabidopsis thaliana</name>
    <name type="common">Mouse-ear cress</name>
    <dbReference type="NCBI Taxonomy" id="3702"/>
    <lineage>
        <taxon>Eukaryota</taxon>
        <taxon>Viridiplantae</taxon>
        <taxon>Streptophyta</taxon>
        <taxon>Embryophyta</taxon>
        <taxon>Tracheophyta</taxon>
        <taxon>Spermatophyta</taxon>
        <taxon>Magnoliopsida</taxon>
        <taxon>eudicotyledons</taxon>
        <taxon>Gunneridae</taxon>
        <taxon>Pentapetalae</taxon>
        <taxon>rosids</taxon>
        <taxon>malvids</taxon>
        <taxon>Brassicales</taxon>
        <taxon>Brassicaceae</taxon>
        <taxon>Camelineae</taxon>
        <taxon>Arabidopsis</taxon>
    </lineage>
</organism>
<dbReference type="Proteomes" id="UP000516314">
    <property type="component" value="Chromosome 5"/>
</dbReference>
<dbReference type="CDD" id="cd17328">
    <property type="entry name" value="MFS_spinster_like"/>
    <property type="match status" value="1"/>
</dbReference>
<feature type="coiled-coil region" evidence="13">
    <location>
        <begin position="78"/>
        <end position="119"/>
    </location>
</feature>
<evidence type="ECO:0000259" key="16">
    <source>
        <dbReference type="PROSITE" id="PS50850"/>
    </source>
</evidence>
<feature type="transmembrane region" description="Helical" evidence="15">
    <location>
        <begin position="624"/>
        <end position="643"/>
    </location>
</feature>
<evidence type="ECO:0000256" key="13">
    <source>
        <dbReference type="SAM" id="Coils"/>
    </source>
</evidence>
<dbReference type="EMBL" id="LR881470">
    <property type="protein sequence ID" value="CAD5335942.1"/>
    <property type="molecule type" value="Genomic_DNA"/>
</dbReference>
<feature type="transmembrane region" description="Helical" evidence="15">
    <location>
        <begin position="771"/>
        <end position="791"/>
    </location>
</feature>
<dbReference type="FunFam" id="1.20.1250.20:FF:000990">
    <property type="entry name" value="Probable sphingolipid transporter spinster homolog 1"/>
    <property type="match status" value="1"/>
</dbReference>
<feature type="transmembrane region" description="Helical" evidence="15">
    <location>
        <begin position="734"/>
        <end position="755"/>
    </location>
</feature>
<dbReference type="InterPro" id="IPR044770">
    <property type="entry name" value="MFS_spinster-like"/>
</dbReference>
<evidence type="ECO:0000313" key="17">
    <source>
        <dbReference type="EMBL" id="CAD5335942.1"/>
    </source>
</evidence>